<dbReference type="Proteomes" id="UP000243688">
    <property type="component" value="Unassembled WGS sequence"/>
</dbReference>
<accession>A0A2A6DZM2</accession>
<dbReference type="EMBL" id="MOXJ01000017">
    <property type="protein sequence ID" value="PDO10214.1"/>
    <property type="molecule type" value="Genomic_DNA"/>
</dbReference>
<feature type="transmembrane region" description="Helical" evidence="2">
    <location>
        <begin position="113"/>
        <end position="139"/>
    </location>
</feature>
<gene>
    <name evidence="4" type="ORF">BLM47_08145</name>
</gene>
<keyword evidence="2" id="KW-0812">Transmembrane</keyword>
<feature type="region of interest" description="Disordered" evidence="1">
    <location>
        <begin position="17"/>
        <end position="42"/>
    </location>
</feature>
<dbReference type="InterPro" id="IPR036680">
    <property type="entry name" value="SPOR-like_sf"/>
</dbReference>
<protein>
    <recommendedName>
        <fullName evidence="3">SPOR domain-containing protein</fullName>
    </recommendedName>
</protein>
<dbReference type="Gene3D" id="3.30.70.1070">
    <property type="entry name" value="Sporulation related repeat"/>
    <property type="match status" value="1"/>
</dbReference>
<proteinExistence type="predicted"/>
<sequence>MNKARVTYRFDENGKVVRDEPAESAPGSVVSVPRKEASGGTTGWREFARDYDAWSDDIADVARLERLIRDADADGRRSSGTADFSNAAGESLSLVEVESHERSGLRSRYRPPAFLKTVLSALAAVATGLACGYLVLFWFSASGDEGRQRGQPTDAEAALSTSGRSVSAGAVVVLPEARYVFLQVGAFRSAEGAKTAADALKSEGLAAAVENGDPHLVFAGVATGKEEARALVARLQDGTREIFLKEKTVPNVRYVRWGAGMQEAAASFEAAHKLAETVVRLTSLRLGSGDIRKMDEATFAGLRSAHQAFDAAFKAAAPGVPAEGKAAFDRIDRALDAAVLALENYNRAPSTALLWQAQNAVIDSLLAENELAVALAVPGAG</sequence>
<keyword evidence="2" id="KW-0472">Membrane</keyword>
<evidence type="ECO:0000313" key="4">
    <source>
        <dbReference type="EMBL" id="PDO10214.1"/>
    </source>
</evidence>
<dbReference type="InterPro" id="IPR007730">
    <property type="entry name" value="SPOR-like_dom"/>
</dbReference>
<name>A0A2A6DZM2_9BACL</name>
<evidence type="ECO:0000256" key="2">
    <source>
        <dbReference type="SAM" id="Phobius"/>
    </source>
</evidence>
<comment type="caution">
    <text evidence="4">The sequence shown here is derived from an EMBL/GenBank/DDBJ whole genome shotgun (WGS) entry which is preliminary data.</text>
</comment>
<evidence type="ECO:0000256" key="1">
    <source>
        <dbReference type="SAM" id="MobiDB-lite"/>
    </source>
</evidence>
<dbReference type="Pfam" id="PF05036">
    <property type="entry name" value="SPOR"/>
    <property type="match status" value="1"/>
</dbReference>
<organism evidence="4 5">
    <name type="scientific">Candidatus Reconcilbacillus cellulovorans</name>
    <dbReference type="NCBI Taxonomy" id="1906605"/>
    <lineage>
        <taxon>Bacteria</taxon>
        <taxon>Bacillati</taxon>
        <taxon>Bacillota</taxon>
        <taxon>Bacilli</taxon>
        <taxon>Bacillales</taxon>
        <taxon>Paenibacillaceae</taxon>
        <taxon>Candidatus Reconcilbacillus</taxon>
    </lineage>
</organism>
<feature type="domain" description="SPOR" evidence="3">
    <location>
        <begin position="179"/>
        <end position="238"/>
    </location>
</feature>
<dbReference type="SUPFAM" id="SSF110997">
    <property type="entry name" value="Sporulation related repeat"/>
    <property type="match status" value="1"/>
</dbReference>
<keyword evidence="2" id="KW-1133">Transmembrane helix</keyword>
<evidence type="ECO:0000313" key="5">
    <source>
        <dbReference type="Proteomes" id="UP000243688"/>
    </source>
</evidence>
<dbReference type="AlphaFoldDB" id="A0A2A6DZM2"/>
<dbReference type="GO" id="GO:0042834">
    <property type="term" value="F:peptidoglycan binding"/>
    <property type="evidence" value="ECO:0007669"/>
    <property type="project" value="InterPro"/>
</dbReference>
<reference evidence="4 5" key="1">
    <citation type="submission" date="2016-12" db="EMBL/GenBank/DDBJ databases">
        <title>Candidatus Reconcilibacillus cellulovorans genome.</title>
        <authorList>
            <person name="Kolinko S."/>
            <person name="Wu Y.-W."/>
            <person name="Tachea F."/>
            <person name="Denzel E."/>
            <person name="Hiras J."/>
            <person name="Baecker N."/>
            <person name="Chan L.J."/>
            <person name="Eichorst S.A."/>
            <person name="Frey D."/>
            <person name="Adams P.D."/>
            <person name="Pray T."/>
            <person name="Tanjore D."/>
            <person name="Petzold C.J."/>
            <person name="Gladden J.M."/>
            <person name="Simmons B.A."/>
            <person name="Singer S.W."/>
        </authorList>
    </citation>
    <scope>NUCLEOTIDE SEQUENCE [LARGE SCALE GENOMIC DNA]</scope>
    <source>
        <strain evidence="4">JTherm</strain>
    </source>
</reference>
<evidence type="ECO:0000259" key="3">
    <source>
        <dbReference type="Pfam" id="PF05036"/>
    </source>
</evidence>